<gene>
    <name evidence="1" type="ORF">D623_10017300</name>
</gene>
<reference evidence="1 2" key="1">
    <citation type="journal article" date="2013" name="Nat. Commun.">
        <title>Genome analysis reveals insights into physiology and longevity of the Brandt's bat Myotis brandtii.</title>
        <authorList>
            <person name="Seim I."/>
            <person name="Fang X."/>
            <person name="Xiong Z."/>
            <person name="Lobanov A.V."/>
            <person name="Huang Z."/>
            <person name="Ma S."/>
            <person name="Feng Y."/>
            <person name="Turanov A.A."/>
            <person name="Zhu Y."/>
            <person name="Lenz T.L."/>
            <person name="Gerashchenko M.V."/>
            <person name="Fan D."/>
            <person name="Hee Yim S."/>
            <person name="Yao X."/>
            <person name="Jordan D."/>
            <person name="Xiong Y."/>
            <person name="Ma Y."/>
            <person name="Lyapunov A.N."/>
            <person name="Chen G."/>
            <person name="Kulakova O.I."/>
            <person name="Sun Y."/>
            <person name="Lee S.G."/>
            <person name="Bronson R.T."/>
            <person name="Moskalev A.A."/>
            <person name="Sunyaev S.R."/>
            <person name="Zhang G."/>
            <person name="Krogh A."/>
            <person name="Wang J."/>
            <person name="Gladyshev V.N."/>
        </authorList>
    </citation>
    <scope>NUCLEOTIDE SEQUENCE [LARGE SCALE GENOMIC DNA]</scope>
</reference>
<sequence>MCKAVDMLFLMGLDVDSSSCSAGFAILISSIIDICNGGEDVRPRLGESTRDKPERFEVQPWKYVGCYGSKQ</sequence>
<protein>
    <submittedName>
        <fullName evidence="1">Uncharacterized protein</fullName>
    </submittedName>
</protein>
<accession>S7PN68</accession>
<evidence type="ECO:0000313" key="2">
    <source>
        <dbReference type="Proteomes" id="UP000052978"/>
    </source>
</evidence>
<keyword evidence="2" id="KW-1185">Reference proteome</keyword>
<dbReference type="Proteomes" id="UP000052978">
    <property type="component" value="Unassembled WGS sequence"/>
</dbReference>
<evidence type="ECO:0000313" key="1">
    <source>
        <dbReference type="EMBL" id="EPQ12313.1"/>
    </source>
</evidence>
<name>S7PN68_MYOBR</name>
<organism evidence="1 2">
    <name type="scientific">Myotis brandtii</name>
    <name type="common">Brandt's bat</name>
    <dbReference type="NCBI Taxonomy" id="109478"/>
    <lineage>
        <taxon>Eukaryota</taxon>
        <taxon>Metazoa</taxon>
        <taxon>Chordata</taxon>
        <taxon>Craniata</taxon>
        <taxon>Vertebrata</taxon>
        <taxon>Euteleostomi</taxon>
        <taxon>Mammalia</taxon>
        <taxon>Eutheria</taxon>
        <taxon>Laurasiatheria</taxon>
        <taxon>Chiroptera</taxon>
        <taxon>Yangochiroptera</taxon>
        <taxon>Vespertilionidae</taxon>
        <taxon>Myotis</taxon>
    </lineage>
</organism>
<dbReference type="EMBL" id="KE163499">
    <property type="protein sequence ID" value="EPQ12313.1"/>
    <property type="molecule type" value="Genomic_DNA"/>
</dbReference>
<proteinExistence type="predicted"/>
<dbReference type="AlphaFoldDB" id="S7PN68"/>